<dbReference type="InterPro" id="IPR039426">
    <property type="entry name" value="TonB-dep_rcpt-like"/>
</dbReference>
<evidence type="ECO:0000256" key="7">
    <source>
        <dbReference type="ARBA" id="ARBA00023065"/>
    </source>
</evidence>
<keyword evidence="6" id="KW-0408">Iron</keyword>
<feature type="chain" id="PRO_5022690723" evidence="11">
    <location>
        <begin position="22"/>
        <end position="558"/>
    </location>
</feature>
<dbReference type="RefSeq" id="WP_149609774.1">
    <property type="nucleotide sequence ID" value="NZ_VTUX01000001.1"/>
</dbReference>
<reference evidence="13 14" key="1">
    <citation type="submission" date="2019-09" db="EMBL/GenBank/DDBJ databases">
        <authorList>
            <person name="Chen X.-Y."/>
        </authorList>
    </citation>
    <scope>NUCLEOTIDE SEQUENCE [LARGE SCALE GENOMIC DNA]</scope>
    <source>
        <strain evidence="13 14">NY5</strain>
    </source>
</reference>
<keyword evidence="8" id="KW-0798">TonB box</keyword>
<evidence type="ECO:0000256" key="4">
    <source>
        <dbReference type="ARBA" id="ARBA00022496"/>
    </source>
</evidence>
<evidence type="ECO:0000256" key="10">
    <source>
        <dbReference type="ARBA" id="ARBA00023237"/>
    </source>
</evidence>
<evidence type="ECO:0000313" key="14">
    <source>
        <dbReference type="Proteomes" id="UP000323708"/>
    </source>
</evidence>
<dbReference type="EMBL" id="VTUX01000001">
    <property type="protein sequence ID" value="KAA1194305.1"/>
    <property type="molecule type" value="Genomic_DNA"/>
</dbReference>
<evidence type="ECO:0000256" key="3">
    <source>
        <dbReference type="ARBA" id="ARBA00022452"/>
    </source>
</evidence>
<comment type="caution">
    <text evidence="13">The sequence shown here is derived from an EMBL/GenBank/DDBJ whole genome shotgun (WGS) entry which is preliminary data.</text>
</comment>
<dbReference type="Gene3D" id="2.40.170.20">
    <property type="entry name" value="TonB-dependent receptor, beta-barrel domain"/>
    <property type="match status" value="1"/>
</dbReference>
<comment type="subcellular location">
    <subcellularLocation>
        <location evidence="1">Cell outer membrane</location>
        <topology evidence="1">Multi-pass membrane protein</topology>
    </subcellularLocation>
</comment>
<organism evidence="13 14">
    <name type="scientific">Pseudohalioglobus sediminis</name>
    <dbReference type="NCBI Taxonomy" id="2606449"/>
    <lineage>
        <taxon>Bacteria</taxon>
        <taxon>Pseudomonadati</taxon>
        <taxon>Pseudomonadota</taxon>
        <taxon>Gammaproteobacteria</taxon>
        <taxon>Cellvibrionales</taxon>
        <taxon>Halieaceae</taxon>
        <taxon>Pseudohalioglobus</taxon>
    </lineage>
</organism>
<sequence length="558" mass="61222">MTRRRPHLALACLALPQFVWAHTLQEQVILPAPAPQLAHAPLSTSVFSGTQLDRYGVDSAGELSVRAPALASDRAGSILRIRGVGATQSSPVAVFLDDVYVGDLGFTDAANYFDLESVEVIRGPQGMRSGFNALGGVINLRSAAPSPTWQSKVVAELGSDDYRALQGLIRGPITDQFYMSVAGSTLARSRVRAAAPGQDGGALDNQYLRGAFSYHWNNLWYSTLQGSSADTADGRLETALLVNEVALGAYRVKYLGSWYSRDRIQEKERGRSHTVQVYSDLSGPVNFDAGLVYRDSEREQADSPRAPERDSLAAWTDLRWSLAPVLELQAGLRYSDEQGQDPAAPWGAPDADYWDWRVSLDYQWRDQLFYASTSTGHGSGPREQGGAIATPDNRLLAFEIGHRAHFLQQRLQTAVSLFRYELDQFAQGAGSAHGLEAEASWAVNDTLTLGGSWAHNDGHLPGPRQQLALFGSARWQWRWAAMEALLQFLYSDAACPCQDLSARQWDASISAGYGLWRLTAYVDNLADEQSAGQPDPPELTGPYADYPRSFGLRLSYRL</sequence>
<keyword evidence="13" id="KW-0675">Receptor</keyword>
<dbReference type="InterPro" id="IPR012910">
    <property type="entry name" value="Plug_dom"/>
</dbReference>
<accession>A0A5B0X6P5</accession>
<dbReference type="PANTHER" id="PTHR32552:SF81">
    <property type="entry name" value="TONB-DEPENDENT OUTER MEMBRANE RECEPTOR"/>
    <property type="match status" value="1"/>
</dbReference>
<evidence type="ECO:0000256" key="8">
    <source>
        <dbReference type="ARBA" id="ARBA00023077"/>
    </source>
</evidence>
<evidence type="ECO:0000256" key="2">
    <source>
        <dbReference type="ARBA" id="ARBA00022448"/>
    </source>
</evidence>
<dbReference type="GO" id="GO:0009279">
    <property type="term" value="C:cell outer membrane"/>
    <property type="evidence" value="ECO:0007669"/>
    <property type="project" value="UniProtKB-SubCell"/>
</dbReference>
<dbReference type="AlphaFoldDB" id="A0A5B0X6P5"/>
<dbReference type="SUPFAM" id="SSF56935">
    <property type="entry name" value="Porins"/>
    <property type="match status" value="1"/>
</dbReference>
<gene>
    <name evidence="13" type="ORF">F0M18_02390</name>
</gene>
<dbReference type="GO" id="GO:0006826">
    <property type="term" value="P:iron ion transport"/>
    <property type="evidence" value="ECO:0007669"/>
    <property type="project" value="UniProtKB-KW"/>
</dbReference>
<dbReference type="InterPro" id="IPR036942">
    <property type="entry name" value="Beta-barrel_TonB_sf"/>
</dbReference>
<keyword evidence="14" id="KW-1185">Reference proteome</keyword>
<keyword evidence="5" id="KW-0812">Transmembrane</keyword>
<dbReference type="PANTHER" id="PTHR32552">
    <property type="entry name" value="FERRICHROME IRON RECEPTOR-RELATED"/>
    <property type="match status" value="1"/>
</dbReference>
<feature type="domain" description="TonB-dependent receptor plug" evidence="12">
    <location>
        <begin position="39"/>
        <end position="137"/>
    </location>
</feature>
<keyword evidence="10" id="KW-0998">Cell outer membrane</keyword>
<dbReference type="Proteomes" id="UP000323708">
    <property type="component" value="Unassembled WGS sequence"/>
</dbReference>
<keyword evidence="2" id="KW-0813">Transport</keyword>
<evidence type="ECO:0000256" key="11">
    <source>
        <dbReference type="SAM" id="SignalP"/>
    </source>
</evidence>
<feature type="signal peptide" evidence="11">
    <location>
        <begin position="1"/>
        <end position="21"/>
    </location>
</feature>
<name>A0A5B0X6P5_9GAMM</name>
<evidence type="ECO:0000256" key="6">
    <source>
        <dbReference type="ARBA" id="ARBA00023004"/>
    </source>
</evidence>
<keyword evidence="4" id="KW-0410">Iron transport</keyword>
<dbReference type="Pfam" id="PF07715">
    <property type="entry name" value="Plug"/>
    <property type="match status" value="1"/>
</dbReference>
<keyword evidence="9" id="KW-0472">Membrane</keyword>
<evidence type="ECO:0000256" key="5">
    <source>
        <dbReference type="ARBA" id="ARBA00022692"/>
    </source>
</evidence>
<evidence type="ECO:0000256" key="1">
    <source>
        <dbReference type="ARBA" id="ARBA00004571"/>
    </source>
</evidence>
<keyword evidence="7" id="KW-0406">Ion transport</keyword>
<evidence type="ECO:0000313" key="13">
    <source>
        <dbReference type="EMBL" id="KAA1194305.1"/>
    </source>
</evidence>
<evidence type="ECO:0000256" key="9">
    <source>
        <dbReference type="ARBA" id="ARBA00023136"/>
    </source>
</evidence>
<keyword evidence="3" id="KW-1134">Transmembrane beta strand</keyword>
<evidence type="ECO:0000259" key="12">
    <source>
        <dbReference type="Pfam" id="PF07715"/>
    </source>
</evidence>
<proteinExistence type="predicted"/>
<keyword evidence="11" id="KW-0732">Signal</keyword>
<protein>
    <submittedName>
        <fullName evidence="13">TonB-dependent receptor</fullName>
    </submittedName>
</protein>